<accession>A0A9Q3HE06</accession>
<dbReference type="EMBL" id="AVOT02015136">
    <property type="protein sequence ID" value="MBW0499179.1"/>
    <property type="molecule type" value="Genomic_DNA"/>
</dbReference>
<sequence>MIHVDVDHIHNEPLHTESPPILTETIHDENPPASAKNIQAFQERETIKHDTMRQDIIYVMPDHEPKVLSSPNVEGIFLSRIEEFGDILTYHANITQESWKRGFDNINSIYKN</sequence>
<organism evidence="1 2">
    <name type="scientific">Austropuccinia psidii MF-1</name>
    <dbReference type="NCBI Taxonomy" id="1389203"/>
    <lineage>
        <taxon>Eukaryota</taxon>
        <taxon>Fungi</taxon>
        <taxon>Dikarya</taxon>
        <taxon>Basidiomycota</taxon>
        <taxon>Pucciniomycotina</taxon>
        <taxon>Pucciniomycetes</taxon>
        <taxon>Pucciniales</taxon>
        <taxon>Sphaerophragmiaceae</taxon>
        <taxon>Austropuccinia</taxon>
    </lineage>
</organism>
<keyword evidence="2" id="KW-1185">Reference proteome</keyword>
<dbReference type="AlphaFoldDB" id="A0A9Q3HE06"/>
<reference evidence="1" key="1">
    <citation type="submission" date="2021-03" db="EMBL/GenBank/DDBJ databases">
        <title>Draft genome sequence of rust myrtle Austropuccinia psidii MF-1, a brazilian biotype.</title>
        <authorList>
            <person name="Quecine M.C."/>
            <person name="Pachon D.M.R."/>
            <person name="Bonatelli M.L."/>
            <person name="Correr F.H."/>
            <person name="Franceschini L.M."/>
            <person name="Leite T.F."/>
            <person name="Margarido G.R.A."/>
            <person name="Almeida C.A."/>
            <person name="Ferrarezi J.A."/>
            <person name="Labate C.A."/>
        </authorList>
    </citation>
    <scope>NUCLEOTIDE SEQUENCE</scope>
    <source>
        <strain evidence="1">MF-1</strain>
    </source>
</reference>
<dbReference type="Proteomes" id="UP000765509">
    <property type="component" value="Unassembled WGS sequence"/>
</dbReference>
<evidence type="ECO:0000313" key="2">
    <source>
        <dbReference type="Proteomes" id="UP000765509"/>
    </source>
</evidence>
<comment type="caution">
    <text evidence="1">The sequence shown here is derived from an EMBL/GenBank/DDBJ whole genome shotgun (WGS) entry which is preliminary data.</text>
</comment>
<gene>
    <name evidence="1" type="ORF">O181_038894</name>
</gene>
<evidence type="ECO:0000313" key="1">
    <source>
        <dbReference type="EMBL" id="MBW0499179.1"/>
    </source>
</evidence>
<protein>
    <submittedName>
        <fullName evidence="1">Uncharacterized protein</fullName>
    </submittedName>
</protein>
<name>A0A9Q3HE06_9BASI</name>
<proteinExistence type="predicted"/>